<comment type="caution">
    <text evidence="2">The sequence shown here is derived from an EMBL/GenBank/DDBJ whole genome shotgun (WGS) entry which is preliminary data.</text>
</comment>
<dbReference type="Proteomes" id="UP001550044">
    <property type="component" value="Unassembled WGS sequence"/>
</dbReference>
<keyword evidence="3" id="KW-1185">Reference proteome</keyword>
<gene>
    <name evidence="2" type="ORF">ABZV61_24395</name>
</gene>
<feature type="region of interest" description="Disordered" evidence="1">
    <location>
        <begin position="28"/>
        <end position="117"/>
    </location>
</feature>
<organism evidence="2 3">
    <name type="scientific">Streptomyces sp. 900116325</name>
    <dbReference type="NCBI Taxonomy" id="3154295"/>
    <lineage>
        <taxon>Bacteria</taxon>
        <taxon>Bacillati</taxon>
        <taxon>Actinomycetota</taxon>
        <taxon>Actinomycetes</taxon>
        <taxon>Kitasatosporales</taxon>
        <taxon>Streptomycetaceae</taxon>
        <taxon>Streptomyces</taxon>
    </lineage>
</organism>
<name>A0ABV2UDF9_9ACTN</name>
<proteinExistence type="predicted"/>
<protein>
    <submittedName>
        <fullName evidence="2">Uncharacterized protein</fullName>
    </submittedName>
</protein>
<accession>A0ABV2UDF9</accession>
<dbReference type="EMBL" id="JBEXIP010000021">
    <property type="protein sequence ID" value="MET8435870.1"/>
    <property type="molecule type" value="Genomic_DNA"/>
</dbReference>
<dbReference type="RefSeq" id="WP_356710985.1">
    <property type="nucleotide sequence ID" value="NZ_JBEXIP010000021.1"/>
</dbReference>
<feature type="compositionally biased region" description="Basic and acidic residues" evidence="1">
    <location>
        <begin position="73"/>
        <end position="89"/>
    </location>
</feature>
<evidence type="ECO:0000313" key="3">
    <source>
        <dbReference type="Proteomes" id="UP001550044"/>
    </source>
</evidence>
<feature type="compositionally biased region" description="Low complexity" evidence="1">
    <location>
        <begin position="56"/>
        <end position="71"/>
    </location>
</feature>
<evidence type="ECO:0000256" key="1">
    <source>
        <dbReference type="SAM" id="MobiDB-lite"/>
    </source>
</evidence>
<reference evidence="2 3" key="1">
    <citation type="submission" date="2024-06" db="EMBL/GenBank/DDBJ databases">
        <title>The Natural Products Discovery Center: Release of the First 8490 Sequenced Strains for Exploring Actinobacteria Biosynthetic Diversity.</title>
        <authorList>
            <person name="Kalkreuter E."/>
            <person name="Kautsar S.A."/>
            <person name="Yang D."/>
            <person name="Bader C.D."/>
            <person name="Teijaro C.N."/>
            <person name="Fluegel L."/>
            <person name="Davis C.M."/>
            <person name="Simpson J.R."/>
            <person name="Lauterbach L."/>
            <person name="Steele A.D."/>
            <person name="Gui C."/>
            <person name="Meng S."/>
            <person name="Li G."/>
            <person name="Viehrig K."/>
            <person name="Ye F."/>
            <person name="Su P."/>
            <person name="Kiefer A.F."/>
            <person name="Nichols A."/>
            <person name="Cepeda A.J."/>
            <person name="Yan W."/>
            <person name="Fan B."/>
            <person name="Jiang Y."/>
            <person name="Adhikari A."/>
            <person name="Zheng C.-J."/>
            <person name="Schuster L."/>
            <person name="Cowan T.M."/>
            <person name="Smanski M.J."/>
            <person name="Chevrette M.G."/>
            <person name="De Carvalho L.P.S."/>
            <person name="Shen B."/>
        </authorList>
    </citation>
    <scope>NUCLEOTIDE SEQUENCE [LARGE SCALE GENOMIC DNA]</scope>
    <source>
        <strain evidence="2 3">NPDC005137</strain>
    </source>
</reference>
<evidence type="ECO:0000313" key="2">
    <source>
        <dbReference type="EMBL" id="MET8435870.1"/>
    </source>
</evidence>
<sequence length="117" mass="12640">MPTPAPTPRSTREVSVIADEVEVLGVDGPRQERGGRFTAHTGLDPRAAATPYLSFRTASRAADRSAASAGGTRRREPEVPRAEAEEKRTYCSNFGWIEPGDTDGDREGAPARQMETP</sequence>